<keyword evidence="8" id="KW-0997">Cell inner membrane</keyword>
<feature type="region of interest" description="Disordered" evidence="10">
    <location>
        <begin position="101"/>
        <end position="120"/>
    </location>
</feature>
<dbReference type="InterPro" id="IPR011922">
    <property type="entry name" value="Cell_div_FtsL"/>
</dbReference>
<dbReference type="AlphaFoldDB" id="A0A9X2C1E5"/>
<keyword evidence="4 8" id="KW-0812">Transmembrane</keyword>
<dbReference type="GO" id="GO:0043093">
    <property type="term" value="P:FtsZ-dependent cytokinesis"/>
    <property type="evidence" value="ECO:0007669"/>
    <property type="project" value="UniProtKB-UniRule"/>
</dbReference>
<evidence type="ECO:0000256" key="5">
    <source>
        <dbReference type="ARBA" id="ARBA00022989"/>
    </source>
</evidence>
<keyword evidence="2 8" id="KW-1003">Cell membrane</keyword>
<dbReference type="PANTHER" id="PTHR37479">
    <property type="entry name" value="CELL DIVISION PROTEIN FTSL"/>
    <property type="match status" value="1"/>
</dbReference>
<keyword evidence="3 8" id="KW-0132">Cell division</keyword>
<evidence type="ECO:0000256" key="3">
    <source>
        <dbReference type="ARBA" id="ARBA00022618"/>
    </source>
</evidence>
<comment type="caution">
    <text evidence="11">The sequence shown here is derived from an EMBL/GenBank/DDBJ whole genome shotgun (WGS) entry which is preliminary data.</text>
</comment>
<name>A0A9X2C1E5_9BURK</name>
<dbReference type="GO" id="GO:0005886">
    <property type="term" value="C:plasma membrane"/>
    <property type="evidence" value="ECO:0007669"/>
    <property type="project" value="UniProtKB-SubCell"/>
</dbReference>
<keyword evidence="5 8" id="KW-1133">Transmembrane helix</keyword>
<organism evidence="11 12">
    <name type="scientific">Scleromatobacter humisilvae</name>
    <dbReference type="NCBI Taxonomy" id="2897159"/>
    <lineage>
        <taxon>Bacteria</taxon>
        <taxon>Pseudomonadati</taxon>
        <taxon>Pseudomonadota</taxon>
        <taxon>Betaproteobacteria</taxon>
        <taxon>Burkholderiales</taxon>
        <taxon>Sphaerotilaceae</taxon>
        <taxon>Scleromatobacter</taxon>
    </lineage>
</organism>
<dbReference type="RefSeq" id="WP_275684258.1">
    <property type="nucleotide sequence ID" value="NZ_JAJLJH010000007.1"/>
</dbReference>
<dbReference type="Proteomes" id="UP001139353">
    <property type="component" value="Unassembled WGS sequence"/>
</dbReference>
<dbReference type="NCBIfam" id="TIGR02209">
    <property type="entry name" value="ftsL_broad"/>
    <property type="match status" value="1"/>
</dbReference>
<dbReference type="EMBL" id="JAJLJH010000007">
    <property type="protein sequence ID" value="MCK9688217.1"/>
    <property type="molecule type" value="Genomic_DNA"/>
</dbReference>
<evidence type="ECO:0000256" key="1">
    <source>
        <dbReference type="ARBA" id="ARBA00004401"/>
    </source>
</evidence>
<evidence type="ECO:0000256" key="4">
    <source>
        <dbReference type="ARBA" id="ARBA00022692"/>
    </source>
</evidence>
<evidence type="ECO:0000256" key="6">
    <source>
        <dbReference type="ARBA" id="ARBA00023136"/>
    </source>
</evidence>
<keyword evidence="6 8" id="KW-0472">Membrane</keyword>
<evidence type="ECO:0000256" key="9">
    <source>
        <dbReference type="NCBIfam" id="TIGR02209"/>
    </source>
</evidence>
<dbReference type="HAMAP" id="MF_00910">
    <property type="entry name" value="FtsL"/>
    <property type="match status" value="1"/>
</dbReference>
<accession>A0A9X2C1E5</accession>
<dbReference type="PANTHER" id="PTHR37479:SF1">
    <property type="entry name" value="CELL DIVISION PROTEIN FTSL"/>
    <property type="match status" value="1"/>
</dbReference>
<gene>
    <name evidence="8 11" type="primary">ftsL</name>
    <name evidence="11" type="ORF">LPC04_21125</name>
</gene>
<comment type="similarity">
    <text evidence="8">Belongs to the FtsL family.</text>
</comment>
<reference evidence="11" key="1">
    <citation type="submission" date="2021-11" db="EMBL/GenBank/DDBJ databases">
        <title>BS-T2-15 a new species belonging to the Comamonadaceae family isolated from the soil of a French oak forest.</title>
        <authorList>
            <person name="Mieszkin S."/>
            <person name="Alain K."/>
        </authorList>
    </citation>
    <scope>NUCLEOTIDE SEQUENCE</scope>
    <source>
        <strain evidence="11">BS-T2-15</strain>
    </source>
</reference>
<dbReference type="Pfam" id="PF04999">
    <property type="entry name" value="FtsL"/>
    <property type="match status" value="1"/>
</dbReference>
<evidence type="ECO:0000256" key="2">
    <source>
        <dbReference type="ARBA" id="ARBA00022475"/>
    </source>
</evidence>
<comment type="function">
    <text evidence="8">Essential cell division protein. May link together the upstream cell division proteins, which are predominantly cytoplasmic, with the downstream cell division proteins, which are predominantly periplasmic.</text>
</comment>
<feature type="transmembrane region" description="Helical" evidence="8">
    <location>
        <begin position="6"/>
        <end position="26"/>
    </location>
</feature>
<evidence type="ECO:0000256" key="8">
    <source>
        <dbReference type="HAMAP-Rule" id="MF_00910"/>
    </source>
</evidence>
<evidence type="ECO:0000313" key="11">
    <source>
        <dbReference type="EMBL" id="MCK9688217.1"/>
    </source>
</evidence>
<evidence type="ECO:0000256" key="7">
    <source>
        <dbReference type="ARBA" id="ARBA00023306"/>
    </source>
</evidence>
<comment type="subcellular location">
    <subcellularLocation>
        <location evidence="8">Cell inner membrane</location>
        <topology evidence="8">Single-pass type II membrane protein</topology>
    </subcellularLocation>
    <subcellularLocation>
        <location evidence="1">Cell membrane</location>
        <topology evidence="1">Single-pass type II membrane protein</topology>
    </subcellularLocation>
    <text evidence="8">Localizes to the division septum where it forms a ring structure.</text>
</comment>
<sequence length="120" mass="12961">MSSNSLMVRLNVLLAIALIVSGLYLVRISYESRRLFAEIENAHGAERQLESDRRRLEAERQAQATHLRVESTARTKLGMRAATPANTQYVVDAGLAAAPMSAPLTMPPTPASAPDSGASR</sequence>
<protein>
    <recommendedName>
        <fullName evidence="8 9">Cell division protein FtsL</fullName>
    </recommendedName>
</protein>
<comment type="subunit">
    <text evidence="8">Part of a complex composed of FtsB, FtsL and FtsQ.</text>
</comment>
<keyword evidence="7 8" id="KW-0131">Cell cycle</keyword>
<evidence type="ECO:0000256" key="10">
    <source>
        <dbReference type="SAM" id="MobiDB-lite"/>
    </source>
</evidence>
<evidence type="ECO:0000313" key="12">
    <source>
        <dbReference type="Proteomes" id="UP001139353"/>
    </source>
</evidence>
<proteinExistence type="inferred from homology"/>
<keyword evidence="12" id="KW-1185">Reference proteome</keyword>
<dbReference type="GO" id="GO:0032153">
    <property type="term" value="C:cell division site"/>
    <property type="evidence" value="ECO:0007669"/>
    <property type="project" value="UniProtKB-UniRule"/>
</dbReference>